<protein>
    <submittedName>
        <fullName evidence="2">Uncharacterized protein</fullName>
    </submittedName>
</protein>
<comment type="caution">
    <text evidence="2">The sequence shown here is derived from an EMBL/GenBank/DDBJ whole genome shotgun (WGS) entry which is preliminary data.</text>
</comment>
<dbReference type="EMBL" id="BMHI01000003">
    <property type="protein sequence ID" value="GGB31542.1"/>
    <property type="molecule type" value="Genomic_DNA"/>
</dbReference>
<sequence length="110" mass="12305">MRVSQLQARAGGEPDMTMNDDELVGLPSQLHRARWWLQVLFTEGIELQERLLLLNRPWEEDLLHWSATGDLHGSQPPPLSGQHSVTGTGWCPRSGGTSPLTLSAPPHHRR</sequence>
<feature type="region of interest" description="Disordered" evidence="1">
    <location>
        <begin position="68"/>
        <end position="110"/>
    </location>
</feature>
<organism evidence="2 3">
    <name type="scientific">Flexivirga endophytica</name>
    <dbReference type="NCBI Taxonomy" id="1849103"/>
    <lineage>
        <taxon>Bacteria</taxon>
        <taxon>Bacillati</taxon>
        <taxon>Actinomycetota</taxon>
        <taxon>Actinomycetes</taxon>
        <taxon>Micrococcales</taxon>
        <taxon>Dermacoccaceae</taxon>
        <taxon>Flexivirga</taxon>
    </lineage>
</organism>
<reference evidence="2" key="2">
    <citation type="submission" date="2020-09" db="EMBL/GenBank/DDBJ databases">
        <authorList>
            <person name="Sun Q."/>
            <person name="Zhou Y."/>
        </authorList>
    </citation>
    <scope>NUCLEOTIDE SEQUENCE</scope>
    <source>
        <strain evidence="2">CGMCC 1.15085</strain>
    </source>
</reference>
<evidence type="ECO:0000313" key="3">
    <source>
        <dbReference type="Proteomes" id="UP000636793"/>
    </source>
</evidence>
<name>A0A916T4V8_9MICO</name>
<keyword evidence="3" id="KW-1185">Reference proteome</keyword>
<dbReference type="AlphaFoldDB" id="A0A916T4V8"/>
<accession>A0A916T4V8</accession>
<reference evidence="2" key="1">
    <citation type="journal article" date="2014" name="Int. J. Syst. Evol. Microbiol.">
        <title>Complete genome sequence of Corynebacterium casei LMG S-19264T (=DSM 44701T), isolated from a smear-ripened cheese.</title>
        <authorList>
            <consortium name="US DOE Joint Genome Institute (JGI-PGF)"/>
            <person name="Walter F."/>
            <person name="Albersmeier A."/>
            <person name="Kalinowski J."/>
            <person name="Ruckert C."/>
        </authorList>
    </citation>
    <scope>NUCLEOTIDE SEQUENCE</scope>
    <source>
        <strain evidence="2">CGMCC 1.15085</strain>
    </source>
</reference>
<evidence type="ECO:0000256" key="1">
    <source>
        <dbReference type="SAM" id="MobiDB-lite"/>
    </source>
</evidence>
<feature type="region of interest" description="Disordered" evidence="1">
    <location>
        <begin position="1"/>
        <end position="20"/>
    </location>
</feature>
<evidence type="ECO:0000313" key="2">
    <source>
        <dbReference type="EMBL" id="GGB31542.1"/>
    </source>
</evidence>
<dbReference type="Proteomes" id="UP000636793">
    <property type="component" value="Unassembled WGS sequence"/>
</dbReference>
<proteinExistence type="predicted"/>
<gene>
    <name evidence="2" type="ORF">GCM10011492_22720</name>
</gene>